<gene>
    <name evidence="2" type="ORF">BUALT_Bualt06G0070000</name>
</gene>
<evidence type="ECO:0000256" key="1">
    <source>
        <dbReference type="SAM" id="Phobius"/>
    </source>
</evidence>
<keyword evidence="1" id="KW-0812">Transmembrane</keyword>
<reference evidence="2" key="1">
    <citation type="submission" date="2019-10" db="EMBL/GenBank/DDBJ databases">
        <authorList>
            <person name="Zhang R."/>
            <person name="Pan Y."/>
            <person name="Wang J."/>
            <person name="Ma R."/>
            <person name="Yu S."/>
        </authorList>
    </citation>
    <scope>NUCLEOTIDE SEQUENCE</scope>
    <source>
        <strain evidence="2">LA-IB0</strain>
        <tissue evidence="2">Leaf</tissue>
    </source>
</reference>
<evidence type="ECO:0000313" key="3">
    <source>
        <dbReference type="Proteomes" id="UP000826271"/>
    </source>
</evidence>
<keyword evidence="1" id="KW-1133">Transmembrane helix</keyword>
<dbReference type="AlphaFoldDB" id="A0AAV6XK29"/>
<protein>
    <submittedName>
        <fullName evidence="2">Uncharacterized protein</fullName>
    </submittedName>
</protein>
<proteinExistence type="predicted"/>
<dbReference type="Proteomes" id="UP000826271">
    <property type="component" value="Unassembled WGS sequence"/>
</dbReference>
<organism evidence="2 3">
    <name type="scientific">Buddleja alternifolia</name>
    <dbReference type="NCBI Taxonomy" id="168488"/>
    <lineage>
        <taxon>Eukaryota</taxon>
        <taxon>Viridiplantae</taxon>
        <taxon>Streptophyta</taxon>
        <taxon>Embryophyta</taxon>
        <taxon>Tracheophyta</taxon>
        <taxon>Spermatophyta</taxon>
        <taxon>Magnoliopsida</taxon>
        <taxon>eudicotyledons</taxon>
        <taxon>Gunneridae</taxon>
        <taxon>Pentapetalae</taxon>
        <taxon>asterids</taxon>
        <taxon>lamiids</taxon>
        <taxon>Lamiales</taxon>
        <taxon>Scrophulariaceae</taxon>
        <taxon>Buddlejeae</taxon>
        <taxon>Buddleja</taxon>
    </lineage>
</organism>
<dbReference type="EMBL" id="WHWC01000006">
    <property type="protein sequence ID" value="KAG8380952.1"/>
    <property type="molecule type" value="Genomic_DNA"/>
</dbReference>
<accession>A0AAV6XK29</accession>
<keyword evidence="1" id="KW-0472">Membrane</keyword>
<comment type="caution">
    <text evidence="2">The sequence shown here is derived from an EMBL/GenBank/DDBJ whole genome shotgun (WGS) entry which is preliminary data.</text>
</comment>
<feature type="transmembrane region" description="Helical" evidence="1">
    <location>
        <begin position="131"/>
        <end position="154"/>
    </location>
</feature>
<evidence type="ECO:0000313" key="2">
    <source>
        <dbReference type="EMBL" id="KAG8380952.1"/>
    </source>
</evidence>
<keyword evidence="3" id="KW-1185">Reference proteome</keyword>
<sequence>MEQQQGSEMTASSSHEESEVMIMPELGLTATKSIVSICENLTPLVKILLVSTQVLVLDRTHLQLWLLSNATSSWLLHDAYSDSCYLAPGQHPSVHTQLPDQLLLPVNTILLVSAILKTSRLLTTSYDMWNFYLVSLRHSIIICIGFCNIIIPLVNFDDHLARTNALADISKVMNLVAAQHHNIALLHFDAPSAL</sequence>
<name>A0AAV6XK29_9LAMI</name>